<evidence type="ECO:0000256" key="2">
    <source>
        <dbReference type="ARBA" id="ARBA00022823"/>
    </source>
</evidence>
<dbReference type="GO" id="GO:0005960">
    <property type="term" value="C:glycine cleavage complex"/>
    <property type="evidence" value="ECO:0007669"/>
    <property type="project" value="InterPro"/>
</dbReference>
<dbReference type="Gene3D" id="2.40.50.100">
    <property type="match status" value="1"/>
</dbReference>
<organism evidence="6 7">
    <name type="scientific">Nakamurella flavida</name>
    <dbReference type="NCBI Taxonomy" id="363630"/>
    <lineage>
        <taxon>Bacteria</taxon>
        <taxon>Bacillati</taxon>
        <taxon>Actinomycetota</taxon>
        <taxon>Actinomycetes</taxon>
        <taxon>Nakamurellales</taxon>
        <taxon>Nakamurellaceae</taxon>
        <taxon>Nakamurella</taxon>
    </lineage>
</organism>
<dbReference type="AlphaFoldDB" id="A0A938YSY5"/>
<dbReference type="InterPro" id="IPR000089">
    <property type="entry name" value="Biotin_lipoyl"/>
</dbReference>
<dbReference type="InterPro" id="IPR002930">
    <property type="entry name" value="GCV_H"/>
</dbReference>
<evidence type="ECO:0000313" key="7">
    <source>
        <dbReference type="Proteomes" id="UP000663801"/>
    </source>
</evidence>
<keyword evidence="2 3" id="KW-0450">Lipoyl</keyword>
<dbReference type="InterPro" id="IPR003016">
    <property type="entry name" value="2-oxoA_DH_lipoyl-BS"/>
</dbReference>
<dbReference type="HAMAP" id="MF_00272">
    <property type="entry name" value="GcvH"/>
    <property type="match status" value="1"/>
</dbReference>
<feature type="domain" description="Lipoyl-binding" evidence="5">
    <location>
        <begin position="26"/>
        <end position="108"/>
    </location>
</feature>
<feature type="modified residue" description="N6-lipoyllysine" evidence="3 4">
    <location>
        <position position="67"/>
    </location>
</feature>
<gene>
    <name evidence="3 6" type="primary">gcvH</name>
    <name evidence="6" type="ORF">JL107_17770</name>
</gene>
<evidence type="ECO:0000256" key="1">
    <source>
        <dbReference type="ARBA" id="ARBA00009249"/>
    </source>
</evidence>
<dbReference type="InterPro" id="IPR033753">
    <property type="entry name" value="GCV_H/Fam206"/>
</dbReference>
<proteinExistence type="inferred from homology"/>
<dbReference type="Pfam" id="PF01597">
    <property type="entry name" value="GCV_H"/>
    <property type="match status" value="1"/>
</dbReference>
<dbReference type="PANTHER" id="PTHR11715">
    <property type="entry name" value="GLYCINE CLEAVAGE SYSTEM H PROTEIN"/>
    <property type="match status" value="1"/>
</dbReference>
<evidence type="ECO:0000256" key="4">
    <source>
        <dbReference type="PIRSR" id="PIRSR617453-50"/>
    </source>
</evidence>
<name>A0A938YSY5_9ACTN</name>
<comment type="caution">
    <text evidence="6">The sequence shown here is derived from an EMBL/GenBank/DDBJ whole genome shotgun (WGS) entry which is preliminary data.</text>
</comment>
<dbReference type="EMBL" id="JAERWL010000016">
    <property type="protein sequence ID" value="MBM9478300.1"/>
    <property type="molecule type" value="Genomic_DNA"/>
</dbReference>
<dbReference type="NCBIfam" id="NF002270">
    <property type="entry name" value="PRK01202.1"/>
    <property type="match status" value="1"/>
</dbReference>
<reference evidence="6" key="1">
    <citation type="submission" date="2021-01" db="EMBL/GenBank/DDBJ databases">
        <title>KCTC 19127 draft genome.</title>
        <authorList>
            <person name="An D."/>
        </authorList>
    </citation>
    <scope>NUCLEOTIDE SEQUENCE</scope>
    <source>
        <strain evidence="6">KCTC 19127</strain>
    </source>
</reference>
<comment type="cofactor">
    <cofactor evidence="3">
        <name>(R)-lipoate</name>
        <dbReference type="ChEBI" id="CHEBI:83088"/>
    </cofactor>
    <text evidence="3">Binds 1 lipoyl cofactor covalently.</text>
</comment>
<comment type="subunit">
    <text evidence="3">The glycine cleavage system is composed of four proteins: P, T, L and H.</text>
</comment>
<protein>
    <recommendedName>
        <fullName evidence="3">Glycine cleavage system H protein</fullName>
    </recommendedName>
</protein>
<dbReference type="GO" id="GO:0009249">
    <property type="term" value="P:protein lipoylation"/>
    <property type="evidence" value="ECO:0007669"/>
    <property type="project" value="TreeGrafter"/>
</dbReference>
<comment type="function">
    <text evidence="3">The glycine cleavage system catalyzes the degradation of glycine. The H protein shuttles the methylamine group of glycine from the P protein to the T protein.</text>
</comment>
<dbReference type="Proteomes" id="UP000663801">
    <property type="component" value="Unassembled WGS sequence"/>
</dbReference>
<dbReference type="GO" id="GO:0005829">
    <property type="term" value="C:cytosol"/>
    <property type="evidence" value="ECO:0007669"/>
    <property type="project" value="TreeGrafter"/>
</dbReference>
<dbReference type="InterPro" id="IPR017453">
    <property type="entry name" value="GCV_H_sub"/>
</dbReference>
<evidence type="ECO:0000256" key="3">
    <source>
        <dbReference type="HAMAP-Rule" id="MF_00272"/>
    </source>
</evidence>
<evidence type="ECO:0000313" key="6">
    <source>
        <dbReference type="EMBL" id="MBM9478300.1"/>
    </source>
</evidence>
<keyword evidence="7" id="KW-1185">Reference proteome</keyword>
<dbReference type="NCBIfam" id="TIGR00527">
    <property type="entry name" value="gcvH"/>
    <property type="match status" value="1"/>
</dbReference>
<sequence length="131" mass="13976">MIPEDLRYSSDHEWVRTTGDEADTVTVRIGITDYAQNSLGDIVFVQVPEPGTTVEPGESIGEVESTKSVSDLFSPVSGTVVARNEVLDSTPELVNSDPYGDGWMIEVQLTDPSALDDLLDAAGYAQVAGEG</sequence>
<evidence type="ECO:0000259" key="5">
    <source>
        <dbReference type="PROSITE" id="PS50968"/>
    </source>
</evidence>
<dbReference type="InterPro" id="IPR011053">
    <property type="entry name" value="Single_hybrid_motif"/>
</dbReference>
<dbReference type="RefSeq" id="WP_205258415.1">
    <property type="nucleotide sequence ID" value="NZ_BAAAPV010000006.1"/>
</dbReference>
<dbReference type="SUPFAM" id="SSF51230">
    <property type="entry name" value="Single hybrid motif"/>
    <property type="match status" value="1"/>
</dbReference>
<accession>A0A938YSY5</accession>
<dbReference type="PANTHER" id="PTHR11715:SF3">
    <property type="entry name" value="GLYCINE CLEAVAGE SYSTEM H PROTEIN-RELATED"/>
    <property type="match status" value="1"/>
</dbReference>
<dbReference type="PROSITE" id="PS50968">
    <property type="entry name" value="BIOTINYL_LIPOYL"/>
    <property type="match status" value="1"/>
</dbReference>
<comment type="similarity">
    <text evidence="1 3">Belongs to the GcvH family.</text>
</comment>
<dbReference type="GO" id="GO:0019464">
    <property type="term" value="P:glycine decarboxylation via glycine cleavage system"/>
    <property type="evidence" value="ECO:0007669"/>
    <property type="project" value="UniProtKB-UniRule"/>
</dbReference>
<dbReference type="PROSITE" id="PS00189">
    <property type="entry name" value="LIPOYL"/>
    <property type="match status" value="1"/>
</dbReference>
<dbReference type="CDD" id="cd06848">
    <property type="entry name" value="GCS_H"/>
    <property type="match status" value="1"/>
</dbReference>